<dbReference type="SUPFAM" id="SSF51735">
    <property type="entry name" value="NAD(P)-binding Rossmann-fold domains"/>
    <property type="match status" value="1"/>
</dbReference>
<dbReference type="NCBIfam" id="NF045643">
    <property type="entry name" value="ImmsucRedBhcD"/>
    <property type="match status" value="1"/>
</dbReference>
<gene>
    <name evidence="1" type="ORF">NX720_02165</name>
</gene>
<dbReference type="Gene3D" id="3.30.1780.10">
    <property type="entry name" value="ornithine cyclodeaminase, domain 1"/>
    <property type="match status" value="1"/>
</dbReference>
<keyword evidence="2" id="KW-1185">Reference proteome</keyword>
<dbReference type="InterPro" id="IPR003462">
    <property type="entry name" value="ODC_Mu_crystall"/>
</dbReference>
<dbReference type="PANTHER" id="PTHR13812">
    <property type="entry name" value="KETIMINE REDUCTASE MU-CRYSTALLIN"/>
    <property type="match status" value="1"/>
</dbReference>
<evidence type="ECO:0000313" key="1">
    <source>
        <dbReference type="EMBL" id="UYM16762.1"/>
    </source>
</evidence>
<dbReference type="Gene3D" id="3.40.50.720">
    <property type="entry name" value="NAD(P)-binding Rossmann-like Domain"/>
    <property type="match status" value="1"/>
</dbReference>
<evidence type="ECO:0000313" key="2">
    <source>
        <dbReference type="Proteomes" id="UP001163255"/>
    </source>
</evidence>
<protein>
    <submittedName>
        <fullName evidence="1">Ornithine cyclodeaminase family protein</fullName>
    </submittedName>
</protein>
<dbReference type="InterPro" id="IPR054860">
    <property type="entry name" value="BhcD-like"/>
</dbReference>
<dbReference type="InterPro" id="IPR036291">
    <property type="entry name" value="NAD(P)-bd_dom_sf"/>
</dbReference>
<organism evidence="1 2">
    <name type="scientific">Endozoicomonas euniceicola</name>
    <dbReference type="NCBI Taxonomy" id="1234143"/>
    <lineage>
        <taxon>Bacteria</taxon>
        <taxon>Pseudomonadati</taxon>
        <taxon>Pseudomonadota</taxon>
        <taxon>Gammaproteobacteria</taxon>
        <taxon>Oceanospirillales</taxon>
        <taxon>Endozoicomonadaceae</taxon>
        <taxon>Endozoicomonas</taxon>
    </lineage>
</organism>
<proteinExistence type="predicted"/>
<dbReference type="EMBL" id="CP103300">
    <property type="protein sequence ID" value="UYM16762.1"/>
    <property type="molecule type" value="Genomic_DNA"/>
</dbReference>
<dbReference type="PANTHER" id="PTHR13812:SF19">
    <property type="entry name" value="KETIMINE REDUCTASE MU-CRYSTALLIN"/>
    <property type="match status" value="1"/>
</dbReference>
<dbReference type="PIRSF" id="PIRSF001439">
    <property type="entry name" value="CryM"/>
    <property type="match status" value="1"/>
</dbReference>
<dbReference type="Proteomes" id="UP001163255">
    <property type="component" value="Chromosome"/>
</dbReference>
<dbReference type="RefSeq" id="WP_262599101.1">
    <property type="nucleotide sequence ID" value="NZ_CP103300.1"/>
</dbReference>
<dbReference type="Pfam" id="PF02423">
    <property type="entry name" value="OCD_Mu_crystall"/>
    <property type="match status" value="1"/>
</dbReference>
<sequence length="335" mass="35595">MPVSHQGNAVTNAVTIVSESVCEQVMGRQDAFTAIENVFAAMAKKDACNFPVVREAIGHADAIYGFKSGFDREGKVLGLKSGGYWPGNTRLNLTNHQSTIVLFDPDTGRLKSLVGGNYLTALRTAASSAVSIAHLARKDSKVLGMVGAGHQSTFQLRAALEQRNFEKVVAWNLHPESLPVLAAVCEALSVPFEAVNRKALCAQSDVIITITSAFEALLDSDWVKPGTHIACMGTDTPGKQEVDPRLFARAKVFTDEVVQSITLGEAQHAMAGGIIKETDIVPIGDVINNARPGRTNDEDITLFDGTGVGLQDLAVASVAAELAVSENLALVLDLD</sequence>
<accession>A0ABY6GVG8</accession>
<dbReference type="InterPro" id="IPR023401">
    <property type="entry name" value="ODC_N"/>
</dbReference>
<reference evidence="1" key="1">
    <citation type="submission" date="2022-10" db="EMBL/GenBank/DDBJ databases">
        <title>Completed Genome Sequence of two octocoral isolated bacterium, Endozoicomonas euniceicola EF212T and Endozoicomonas gorgoniicola PS125T.</title>
        <authorList>
            <person name="Chiou Y.-J."/>
            <person name="Chen Y.-H."/>
        </authorList>
    </citation>
    <scope>NUCLEOTIDE SEQUENCE</scope>
    <source>
        <strain evidence="1">EF212</strain>
    </source>
</reference>
<name>A0ABY6GVG8_9GAMM</name>